<name>A0A844G3H6_9BACT</name>
<keyword evidence="2" id="KW-0808">Transferase</keyword>
<reference evidence="4 5" key="1">
    <citation type="submission" date="2019-08" db="EMBL/GenBank/DDBJ databases">
        <title>In-depth cultivation of the pig gut microbiome towards novel bacterial diversity and tailored functional studies.</title>
        <authorList>
            <person name="Wylensek D."/>
            <person name="Hitch T.C.A."/>
            <person name="Clavel T."/>
        </authorList>
    </citation>
    <scope>NUCLEOTIDE SEQUENCE [LARGE SCALE GENOMIC DNA]</scope>
    <source>
        <strain evidence="4 5">BBE-744-WT-12</strain>
    </source>
</reference>
<dbReference type="Pfam" id="PF04041">
    <property type="entry name" value="Glyco_hydro_130"/>
    <property type="match status" value="1"/>
</dbReference>
<dbReference type="PANTHER" id="PTHR34106">
    <property type="entry name" value="GLYCOSIDASE"/>
    <property type="match status" value="1"/>
</dbReference>
<dbReference type="PIRSF" id="PIRSF016202">
    <property type="entry name" value="PH1107"/>
    <property type="match status" value="1"/>
</dbReference>
<accession>A0A844G3H6</accession>
<dbReference type="RefSeq" id="WP_154418444.1">
    <property type="nucleotide sequence ID" value="NZ_VUNS01000010.1"/>
</dbReference>
<dbReference type="Proteomes" id="UP000435649">
    <property type="component" value="Unassembled WGS sequence"/>
</dbReference>
<evidence type="ECO:0000256" key="1">
    <source>
        <dbReference type="ARBA" id="ARBA00022676"/>
    </source>
</evidence>
<dbReference type="PANTHER" id="PTHR34106:SF5">
    <property type="entry name" value="GLYCOSIDASE"/>
    <property type="match status" value="1"/>
</dbReference>
<evidence type="ECO:0000256" key="2">
    <source>
        <dbReference type="ARBA" id="ARBA00022679"/>
    </source>
</evidence>
<sequence>MKLDFASLTSLEPALLRRCPENPILTTEDIPYSCKRVYNPAATRLNGRYALVIRVDSHEGEQMLGLALSDDGIHFTVEPEPILRPDASECGHLNDPRITMIDGEYILTYCSDPQEDNLREEGIFLCIARSRDLRHWERIYRSLPDNRNAVVFPEKINGKFARLERPFRRAYRPENGYDIWFSDSPDLEYWGNHHLVLSYLDVAWGSHKIGPAAPPIKTGAGWLTFFHGAFVPEECTADGWKIWPPEGGKVYCAGLMLLDLQKPWLIRARCPFPVLTPRMEYELAPRYRPNVVFPCGIIPEPDGSVKIYYGASDICIAMATAHIDQLVEYCMTHSTDSLKQ</sequence>
<dbReference type="InterPro" id="IPR023296">
    <property type="entry name" value="Glyco_hydro_beta-prop_sf"/>
</dbReference>
<evidence type="ECO:0000256" key="3">
    <source>
        <dbReference type="ARBA" id="ARBA00024356"/>
    </source>
</evidence>
<dbReference type="EMBL" id="VUNS01000010">
    <property type="protein sequence ID" value="MST97524.1"/>
    <property type="molecule type" value="Genomic_DNA"/>
</dbReference>
<dbReference type="GO" id="GO:0016798">
    <property type="term" value="F:hydrolase activity, acting on glycosyl bonds"/>
    <property type="evidence" value="ECO:0007669"/>
    <property type="project" value="UniProtKB-KW"/>
</dbReference>
<protein>
    <submittedName>
        <fullName evidence="4">Glycosidase</fullName>
    </submittedName>
</protein>
<dbReference type="Gene3D" id="2.115.10.20">
    <property type="entry name" value="Glycosyl hydrolase domain, family 43"/>
    <property type="match status" value="1"/>
</dbReference>
<comment type="similarity">
    <text evidence="3">Belongs to the glycosyl hydrolase 130 family.</text>
</comment>
<dbReference type="AlphaFoldDB" id="A0A844G3H6"/>
<dbReference type="CDD" id="cd08993">
    <property type="entry name" value="GH130"/>
    <property type="match status" value="1"/>
</dbReference>
<keyword evidence="1" id="KW-0328">Glycosyltransferase</keyword>
<keyword evidence="4" id="KW-0378">Hydrolase</keyword>
<evidence type="ECO:0000313" key="4">
    <source>
        <dbReference type="EMBL" id="MST97524.1"/>
    </source>
</evidence>
<comment type="caution">
    <text evidence="4">The sequence shown here is derived from an EMBL/GenBank/DDBJ whole genome shotgun (WGS) entry which is preliminary data.</text>
</comment>
<dbReference type="GO" id="GO:0016757">
    <property type="term" value="F:glycosyltransferase activity"/>
    <property type="evidence" value="ECO:0007669"/>
    <property type="project" value="UniProtKB-KW"/>
</dbReference>
<organism evidence="4 5">
    <name type="scientific">Victivallis lenta</name>
    <dbReference type="NCBI Taxonomy" id="2606640"/>
    <lineage>
        <taxon>Bacteria</taxon>
        <taxon>Pseudomonadati</taxon>
        <taxon>Lentisphaerota</taxon>
        <taxon>Lentisphaeria</taxon>
        <taxon>Victivallales</taxon>
        <taxon>Victivallaceae</taxon>
        <taxon>Victivallis</taxon>
    </lineage>
</organism>
<proteinExistence type="inferred from homology"/>
<dbReference type="SUPFAM" id="SSF75005">
    <property type="entry name" value="Arabinanase/levansucrase/invertase"/>
    <property type="match status" value="1"/>
</dbReference>
<keyword evidence="5" id="KW-1185">Reference proteome</keyword>
<dbReference type="InterPro" id="IPR007184">
    <property type="entry name" value="Mannoside_phosphorylase"/>
</dbReference>
<evidence type="ECO:0000313" key="5">
    <source>
        <dbReference type="Proteomes" id="UP000435649"/>
    </source>
</evidence>
<keyword evidence="4" id="KW-0326">Glycosidase</keyword>
<gene>
    <name evidence="4" type="ORF">FYJ85_10785</name>
</gene>